<dbReference type="GO" id="GO:0005634">
    <property type="term" value="C:nucleus"/>
    <property type="evidence" value="ECO:0007669"/>
    <property type="project" value="TreeGrafter"/>
</dbReference>
<dbReference type="PANTHER" id="PTHR23077:SF132">
    <property type="entry name" value="ATP-DEPENDENT ZN PROTEASE"/>
    <property type="match status" value="1"/>
</dbReference>
<name>A0A9P6B0I4_9AGAM</name>
<protein>
    <recommendedName>
        <fullName evidence="1">AAA+ ATPase domain-containing protein</fullName>
    </recommendedName>
</protein>
<sequence length="420" mass="48179">MTLRDWEHVGFADETLYKLWIDHWSAKQPGADVFLTNALRQKYPDHALIVSSDANLNLLTFPEARVSPIPGTEPPLSHVVHRPAPRRVDGPGQVVSRIRFAELNLEWRNDAFIVVVAEWAEGFSEFREHFILRKGISVTAINALIIAASAYNLDLREEILVFDQGSWNKDHNLWVEVQKADWADVILDEEFKDTLQKDVDNFFKSEHVYKDLAIPWKRGIMFLGPPGNGKTISVKAIMKYTKAPSLYVKSFHSWQGEEYSIRQIFQKARMMAPSVLVLEDLDSLINDSNRSFFLNELDGLESNDGILVIGTTNHFDRLDPGVSNRPSRFDRKFFFDNPSLSERISYCKYWQKKLRHNKSIDFPKALIEHIAKLTADFSFAYLKEAFVSTLITIAGSADKRSFAEIIEAQVNSLRKELDQD</sequence>
<dbReference type="GO" id="GO:0005524">
    <property type="term" value="F:ATP binding"/>
    <property type="evidence" value="ECO:0007669"/>
    <property type="project" value="InterPro"/>
</dbReference>
<keyword evidence="3" id="KW-1185">Reference proteome</keyword>
<dbReference type="EMBL" id="MU128952">
    <property type="protein sequence ID" value="KAF9515232.1"/>
    <property type="molecule type" value="Genomic_DNA"/>
</dbReference>
<dbReference type="GO" id="GO:0016887">
    <property type="term" value="F:ATP hydrolysis activity"/>
    <property type="evidence" value="ECO:0007669"/>
    <property type="project" value="InterPro"/>
</dbReference>
<feature type="domain" description="AAA+ ATPase" evidence="1">
    <location>
        <begin position="216"/>
        <end position="339"/>
    </location>
</feature>
<dbReference type="InterPro" id="IPR003593">
    <property type="entry name" value="AAA+_ATPase"/>
</dbReference>
<dbReference type="OrthoDB" id="2115716at2759"/>
<reference evidence="2" key="1">
    <citation type="journal article" date="2020" name="Nat. Commun.">
        <title>Large-scale genome sequencing of mycorrhizal fungi provides insights into the early evolution of symbiotic traits.</title>
        <authorList>
            <person name="Miyauchi S."/>
            <person name="Kiss E."/>
            <person name="Kuo A."/>
            <person name="Drula E."/>
            <person name="Kohler A."/>
            <person name="Sanchez-Garcia M."/>
            <person name="Morin E."/>
            <person name="Andreopoulos B."/>
            <person name="Barry K.W."/>
            <person name="Bonito G."/>
            <person name="Buee M."/>
            <person name="Carver A."/>
            <person name="Chen C."/>
            <person name="Cichocki N."/>
            <person name="Clum A."/>
            <person name="Culley D."/>
            <person name="Crous P.W."/>
            <person name="Fauchery L."/>
            <person name="Girlanda M."/>
            <person name="Hayes R.D."/>
            <person name="Keri Z."/>
            <person name="LaButti K."/>
            <person name="Lipzen A."/>
            <person name="Lombard V."/>
            <person name="Magnuson J."/>
            <person name="Maillard F."/>
            <person name="Murat C."/>
            <person name="Nolan M."/>
            <person name="Ohm R.A."/>
            <person name="Pangilinan J."/>
            <person name="Pereira M.F."/>
            <person name="Perotto S."/>
            <person name="Peter M."/>
            <person name="Pfister S."/>
            <person name="Riley R."/>
            <person name="Sitrit Y."/>
            <person name="Stielow J.B."/>
            <person name="Szollosi G."/>
            <person name="Zifcakova L."/>
            <person name="Stursova M."/>
            <person name="Spatafora J.W."/>
            <person name="Tedersoo L."/>
            <person name="Vaario L.M."/>
            <person name="Yamada A."/>
            <person name="Yan M."/>
            <person name="Wang P."/>
            <person name="Xu J."/>
            <person name="Bruns T."/>
            <person name="Baldrian P."/>
            <person name="Vilgalys R."/>
            <person name="Dunand C."/>
            <person name="Henrissat B."/>
            <person name="Grigoriev I.V."/>
            <person name="Hibbett D."/>
            <person name="Nagy L.G."/>
            <person name="Martin F.M."/>
        </authorList>
    </citation>
    <scope>NUCLEOTIDE SEQUENCE</scope>
    <source>
        <strain evidence="2">UP504</strain>
    </source>
</reference>
<dbReference type="PANTHER" id="PTHR23077">
    <property type="entry name" value="AAA-FAMILY ATPASE"/>
    <property type="match status" value="1"/>
</dbReference>
<dbReference type="CDD" id="cd19481">
    <property type="entry name" value="RecA-like_protease"/>
    <property type="match status" value="1"/>
</dbReference>
<dbReference type="InterPro" id="IPR003959">
    <property type="entry name" value="ATPase_AAA_core"/>
</dbReference>
<evidence type="ECO:0000313" key="3">
    <source>
        <dbReference type="Proteomes" id="UP000886523"/>
    </source>
</evidence>
<organism evidence="2 3">
    <name type="scientific">Hydnum rufescens UP504</name>
    <dbReference type="NCBI Taxonomy" id="1448309"/>
    <lineage>
        <taxon>Eukaryota</taxon>
        <taxon>Fungi</taxon>
        <taxon>Dikarya</taxon>
        <taxon>Basidiomycota</taxon>
        <taxon>Agaricomycotina</taxon>
        <taxon>Agaricomycetes</taxon>
        <taxon>Cantharellales</taxon>
        <taxon>Hydnaceae</taxon>
        <taxon>Hydnum</taxon>
    </lineage>
</organism>
<accession>A0A9P6B0I4</accession>
<dbReference type="AlphaFoldDB" id="A0A9P6B0I4"/>
<dbReference type="GO" id="GO:0042254">
    <property type="term" value="P:ribosome biogenesis"/>
    <property type="evidence" value="ECO:0007669"/>
    <property type="project" value="TreeGrafter"/>
</dbReference>
<dbReference type="GO" id="GO:1990275">
    <property type="term" value="F:preribosome binding"/>
    <property type="evidence" value="ECO:0007669"/>
    <property type="project" value="TreeGrafter"/>
</dbReference>
<dbReference type="Gene3D" id="3.40.50.300">
    <property type="entry name" value="P-loop containing nucleotide triphosphate hydrolases"/>
    <property type="match status" value="1"/>
</dbReference>
<dbReference type="SUPFAM" id="SSF52540">
    <property type="entry name" value="P-loop containing nucleoside triphosphate hydrolases"/>
    <property type="match status" value="1"/>
</dbReference>
<dbReference type="InterPro" id="IPR027417">
    <property type="entry name" value="P-loop_NTPase"/>
</dbReference>
<dbReference type="Proteomes" id="UP000886523">
    <property type="component" value="Unassembled WGS sequence"/>
</dbReference>
<evidence type="ECO:0000259" key="1">
    <source>
        <dbReference type="SMART" id="SM00382"/>
    </source>
</evidence>
<gene>
    <name evidence="2" type="ORF">BS47DRAFT_1448999</name>
</gene>
<evidence type="ECO:0000313" key="2">
    <source>
        <dbReference type="EMBL" id="KAF9515232.1"/>
    </source>
</evidence>
<comment type="caution">
    <text evidence="2">The sequence shown here is derived from an EMBL/GenBank/DDBJ whole genome shotgun (WGS) entry which is preliminary data.</text>
</comment>
<dbReference type="GO" id="GO:0003723">
    <property type="term" value="F:RNA binding"/>
    <property type="evidence" value="ECO:0007669"/>
    <property type="project" value="TreeGrafter"/>
</dbReference>
<dbReference type="InterPro" id="IPR050168">
    <property type="entry name" value="AAA_ATPase_domain"/>
</dbReference>
<dbReference type="Pfam" id="PF00004">
    <property type="entry name" value="AAA"/>
    <property type="match status" value="1"/>
</dbReference>
<dbReference type="SMART" id="SM00382">
    <property type="entry name" value="AAA"/>
    <property type="match status" value="1"/>
</dbReference>
<proteinExistence type="predicted"/>